<dbReference type="PANTHER" id="PTHR24292:SF100">
    <property type="entry name" value="CYTOCHROME P450 6A16, ISOFORM B-RELATED"/>
    <property type="match status" value="1"/>
</dbReference>
<dbReference type="GO" id="GO:0004497">
    <property type="term" value="F:monooxygenase activity"/>
    <property type="evidence" value="ECO:0007669"/>
    <property type="project" value="UniProtKB-KW"/>
</dbReference>
<dbReference type="Pfam" id="PF00067">
    <property type="entry name" value="p450"/>
    <property type="match status" value="1"/>
</dbReference>
<keyword evidence="8" id="KW-0492">Microsome</keyword>
<comment type="subcellular location">
    <subcellularLocation>
        <location evidence="3">Endoplasmic reticulum membrane</location>
        <topology evidence="3">Peripheral membrane protein</topology>
    </subcellularLocation>
    <subcellularLocation>
        <location evidence="2">Microsome membrane</location>
        <topology evidence="2">Peripheral membrane protein</topology>
    </subcellularLocation>
</comment>
<evidence type="ECO:0000256" key="11">
    <source>
        <dbReference type="ARBA" id="ARBA00023033"/>
    </source>
</evidence>
<evidence type="ECO:0000256" key="2">
    <source>
        <dbReference type="ARBA" id="ARBA00004174"/>
    </source>
</evidence>
<evidence type="ECO:0000256" key="1">
    <source>
        <dbReference type="ARBA" id="ARBA00001971"/>
    </source>
</evidence>
<evidence type="ECO:0000256" key="9">
    <source>
        <dbReference type="ARBA" id="ARBA00023002"/>
    </source>
</evidence>
<dbReference type="GO" id="GO:0020037">
    <property type="term" value="F:heme binding"/>
    <property type="evidence" value="ECO:0007669"/>
    <property type="project" value="InterPro"/>
</dbReference>
<dbReference type="GO" id="GO:0005789">
    <property type="term" value="C:endoplasmic reticulum membrane"/>
    <property type="evidence" value="ECO:0007669"/>
    <property type="project" value="UniProtKB-SubCell"/>
</dbReference>
<name>A0A7G3ANF1_LUTLO</name>
<proteinExistence type="inferred from homology"/>
<keyword evidence="5 13" id="KW-0349">Heme</keyword>
<keyword evidence="10 13" id="KW-0408">Iron</keyword>
<dbReference type="VEuPathDB" id="VectorBase:LLONM1_010208"/>
<keyword evidence="9 13" id="KW-0560">Oxidoreductase</keyword>
<evidence type="ECO:0000256" key="6">
    <source>
        <dbReference type="ARBA" id="ARBA00022723"/>
    </source>
</evidence>
<evidence type="ECO:0000256" key="12">
    <source>
        <dbReference type="ARBA" id="ARBA00023136"/>
    </source>
</evidence>
<keyword evidence="12" id="KW-0472">Membrane</keyword>
<dbReference type="GO" id="GO:0005506">
    <property type="term" value="F:iron ion binding"/>
    <property type="evidence" value="ECO:0007669"/>
    <property type="project" value="InterPro"/>
</dbReference>
<dbReference type="EMBL" id="GITU01004685">
    <property type="protein sequence ID" value="MBC1173388.1"/>
    <property type="molecule type" value="Transcribed_RNA"/>
</dbReference>
<dbReference type="InterPro" id="IPR001128">
    <property type="entry name" value="Cyt_P450"/>
</dbReference>
<keyword evidence="6 13" id="KW-0479">Metal-binding</keyword>
<evidence type="ECO:0000256" key="3">
    <source>
        <dbReference type="ARBA" id="ARBA00004406"/>
    </source>
</evidence>
<keyword evidence="11 13" id="KW-0503">Monooxygenase</keyword>
<accession>A0A7G3ANF1</accession>
<dbReference type="PANTHER" id="PTHR24292">
    <property type="entry name" value="CYTOCHROME P450"/>
    <property type="match status" value="1"/>
</dbReference>
<comment type="similarity">
    <text evidence="4 13">Belongs to the cytochrome P450 family.</text>
</comment>
<dbReference type="InterPro" id="IPR050476">
    <property type="entry name" value="Insect_CytP450_Detox"/>
</dbReference>
<evidence type="ECO:0000256" key="8">
    <source>
        <dbReference type="ARBA" id="ARBA00022848"/>
    </source>
</evidence>
<evidence type="ECO:0000313" key="14">
    <source>
        <dbReference type="EMBL" id="MBC1173388.1"/>
    </source>
</evidence>
<evidence type="ECO:0000256" key="5">
    <source>
        <dbReference type="ARBA" id="ARBA00022617"/>
    </source>
</evidence>
<organism evidence="14">
    <name type="scientific">Lutzomyia longipalpis</name>
    <name type="common">Sand fly</name>
    <dbReference type="NCBI Taxonomy" id="7200"/>
    <lineage>
        <taxon>Eukaryota</taxon>
        <taxon>Metazoa</taxon>
        <taxon>Ecdysozoa</taxon>
        <taxon>Arthropoda</taxon>
        <taxon>Hexapoda</taxon>
        <taxon>Insecta</taxon>
        <taxon>Pterygota</taxon>
        <taxon>Neoptera</taxon>
        <taxon>Endopterygota</taxon>
        <taxon>Diptera</taxon>
        <taxon>Nematocera</taxon>
        <taxon>Psychodoidea</taxon>
        <taxon>Psychodidae</taxon>
        <taxon>Lutzomyia</taxon>
        <taxon>Lutzomyia</taxon>
    </lineage>
</organism>
<dbReference type="PROSITE" id="PS00086">
    <property type="entry name" value="CYTOCHROME_P450"/>
    <property type="match status" value="1"/>
</dbReference>
<dbReference type="Gene3D" id="1.10.630.10">
    <property type="entry name" value="Cytochrome P450"/>
    <property type="match status" value="1"/>
</dbReference>
<evidence type="ECO:0000256" key="10">
    <source>
        <dbReference type="ARBA" id="ARBA00023004"/>
    </source>
</evidence>
<protein>
    <submittedName>
        <fullName evidence="14">Putative secreted protein</fullName>
    </submittedName>
</protein>
<dbReference type="SUPFAM" id="SSF48264">
    <property type="entry name" value="Cytochrome P450"/>
    <property type="match status" value="1"/>
</dbReference>
<evidence type="ECO:0000256" key="4">
    <source>
        <dbReference type="ARBA" id="ARBA00010617"/>
    </source>
</evidence>
<dbReference type="AlphaFoldDB" id="A0A7G3ANF1"/>
<comment type="cofactor">
    <cofactor evidence="1">
        <name>heme</name>
        <dbReference type="ChEBI" id="CHEBI:30413"/>
    </cofactor>
</comment>
<dbReference type="InterPro" id="IPR017972">
    <property type="entry name" value="Cyt_P450_CS"/>
</dbReference>
<evidence type="ECO:0000256" key="13">
    <source>
        <dbReference type="RuleBase" id="RU000461"/>
    </source>
</evidence>
<sequence>MAYLPFGEGPRMCIGMRFALMQTRVGLATLLNKYRVQVTQKTPVPMTLAPSNAFLSPVGGMWLRIEKI</sequence>
<keyword evidence="7" id="KW-0256">Endoplasmic reticulum</keyword>
<evidence type="ECO:0000256" key="7">
    <source>
        <dbReference type="ARBA" id="ARBA00022824"/>
    </source>
</evidence>
<dbReference type="InterPro" id="IPR036396">
    <property type="entry name" value="Cyt_P450_sf"/>
</dbReference>
<dbReference type="GO" id="GO:0016705">
    <property type="term" value="F:oxidoreductase activity, acting on paired donors, with incorporation or reduction of molecular oxygen"/>
    <property type="evidence" value="ECO:0007669"/>
    <property type="project" value="InterPro"/>
</dbReference>
<reference evidence="14" key="1">
    <citation type="journal article" date="2020" name="BMC">
        <title>Leishmania infection induces a limited differential gene expression in the sand fly midgut.</title>
        <authorList>
            <person name="Coutinho-Abreu I.V."/>
            <person name="Serafim T.D."/>
            <person name="Meneses C."/>
            <person name="Kamhawi S."/>
            <person name="Oliveira F."/>
            <person name="Valenzuela J.G."/>
        </authorList>
    </citation>
    <scope>NUCLEOTIDE SEQUENCE</scope>
    <source>
        <strain evidence="14">Jacobina</strain>
        <tissue evidence="14">Midgut</tissue>
    </source>
</reference>